<keyword evidence="3 5" id="KW-0067">ATP-binding</keyword>
<comment type="similarity">
    <text evidence="5">Belongs to the DEAD box helicase family.</text>
</comment>
<dbReference type="RefSeq" id="XP_002949358.1">
    <property type="nucleotide sequence ID" value="XM_002949312.1"/>
</dbReference>
<evidence type="ECO:0000256" key="5">
    <source>
        <dbReference type="RuleBase" id="RU365068"/>
    </source>
</evidence>
<dbReference type="EC" id="3.6.4.13" evidence="5"/>
<organism evidence="8">
    <name type="scientific">Volvox carteri f. nagariensis</name>
    <dbReference type="NCBI Taxonomy" id="3068"/>
    <lineage>
        <taxon>Eukaryota</taxon>
        <taxon>Viridiplantae</taxon>
        <taxon>Chlorophyta</taxon>
        <taxon>core chlorophytes</taxon>
        <taxon>Chlorophyceae</taxon>
        <taxon>CS clade</taxon>
        <taxon>Chlamydomonadales</taxon>
        <taxon>Volvocaceae</taxon>
        <taxon>Volvox</taxon>
    </lineage>
</organism>
<dbReference type="GO" id="GO:0003723">
    <property type="term" value="F:RNA binding"/>
    <property type="evidence" value="ECO:0007669"/>
    <property type="project" value="UniProtKB-UniRule"/>
</dbReference>
<evidence type="ECO:0000313" key="7">
    <source>
        <dbReference type="EMBL" id="EFJ49377.1"/>
    </source>
</evidence>
<dbReference type="InterPro" id="IPR027417">
    <property type="entry name" value="P-loop_NTPase"/>
</dbReference>
<dbReference type="SUPFAM" id="SSF52540">
    <property type="entry name" value="P-loop containing nucleoside triphosphate hydrolases"/>
    <property type="match status" value="1"/>
</dbReference>
<keyword evidence="1 5" id="KW-0547">Nucleotide-binding</keyword>
<proteinExistence type="inferred from homology"/>
<gene>
    <name evidence="7" type="ORF">VOLCADRAFT_38357</name>
</gene>
<dbReference type="GO" id="GO:0016787">
    <property type="term" value="F:hydrolase activity"/>
    <property type="evidence" value="ECO:0007669"/>
    <property type="project" value="UniProtKB-KW"/>
</dbReference>
<dbReference type="OrthoDB" id="10265785at2759"/>
<dbReference type="GO" id="GO:0003724">
    <property type="term" value="F:RNA helicase activity"/>
    <property type="evidence" value="ECO:0007669"/>
    <property type="project" value="UniProtKB-EC"/>
</dbReference>
<dbReference type="STRING" id="3068.D8TSI3"/>
<dbReference type="InParanoid" id="D8TSI3"/>
<dbReference type="KEGG" id="vcn:VOLCADRAFT_38357"/>
<keyword evidence="8" id="KW-1185">Reference proteome</keyword>
<evidence type="ECO:0000313" key="8">
    <source>
        <dbReference type="Proteomes" id="UP000001058"/>
    </source>
</evidence>
<dbReference type="AlphaFoldDB" id="D8TSI3"/>
<reference evidence="7 8" key="1">
    <citation type="journal article" date="2010" name="Science">
        <title>Genomic analysis of organismal complexity in the multicellular green alga Volvox carteri.</title>
        <authorList>
            <person name="Prochnik S.E."/>
            <person name="Umen J."/>
            <person name="Nedelcu A.M."/>
            <person name="Hallmann A."/>
            <person name="Miller S.M."/>
            <person name="Nishii I."/>
            <person name="Ferris P."/>
            <person name="Kuo A."/>
            <person name="Mitros T."/>
            <person name="Fritz-Laylin L.K."/>
            <person name="Hellsten U."/>
            <person name="Chapman J."/>
            <person name="Simakov O."/>
            <person name="Rensing S.A."/>
            <person name="Terry A."/>
            <person name="Pangilinan J."/>
            <person name="Kapitonov V."/>
            <person name="Jurka J."/>
            <person name="Salamov A."/>
            <person name="Shapiro H."/>
            <person name="Schmutz J."/>
            <person name="Grimwood J."/>
            <person name="Lindquist E."/>
            <person name="Lucas S."/>
            <person name="Grigoriev I.V."/>
            <person name="Schmitt R."/>
            <person name="Kirk D."/>
            <person name="Rokhsar D.S."/>
        </authorList>
    </citation>
    <scope>NUCLEOTIDE SEQUENCE [LARGE SCALE GENOMIC DNA]</scope>
    <source>
        <strain evidence="8">f. Nagariensis / Eve</strain>
    </source>
</reference>
<evidence type="ECO:0000259" key="6">
    <source>
        <dbReference type="PROSITE" id="PS51194"/>
    </source>
</evidence>
<keyword evidence="4 5" id="KW-0694">RNA-binding</keyword>
<dbReference type="eggNOG" id="KOG0328">
    <property type="taxonomic scope" value="Eukaryota"/>
</dbReference>
<accession>D8TSI3</accession>
<keyword evidence="2 5" id="KW-0378">Hydrolase</keyword>
<comment type="domain">
    <text evidence="5">The Q motif is unique to and characteristic of the DEAD box family of RNA helicases and controls ATP binding and hydrolysis.</text>
</comment>
<dbReference type="EMBL" id="GL378335">
    <property type="protein sequence ID" value="EFJ49377.1"/>
    <property type="molecule type" value="Genomic_DNA"/>
</dbReference>
<feature type="non-terminal residue" evidence="7">
    <location>
        <position position="1"/>
    </location>
</feature>
<dbReference type="Pfam" id="PF00271">
    <property type="entry name" value="Helicase_C"/>
    <property type="match status" value="1"/>
</dbReference>
<sequence length="63" mass="6889">AQQVMVSTDVMARGVDLERVNLVVNLDLPHDAATYMHRVGRTGRFGSRGVCVSYVTEAELALL</sequence>
<evidence type="ECO:0000256" key="3">
    <source>
        <dbReference type="ARBA" id="ARBA00022840"/>
    </source>
</evidence>
<dbReference type="PROSITE" id="PS51194">
    <property type="entry name" value="HELICASE_CTER"/>
    <property type="match status" value="1"/>
</dbReference>
<evidence type="ECO:0000256" key="1">
    <source>
        <dbReference type="ARBA" id="ARBA00022741"/>
    </source>
</evidence>
<comment type="catalytic activity">
    <reaction evidence="5">
        <text>ATP + H2O = ADP + phosphate + H(+)</text>
        <dbReference type="Rhea" id="RHEA:13065"/>
        <dbReference type="ChEBI" id="CHEBI:15377"/>
        <dbReference type="ChEBI" id="CHEBI:15378"/>
        <dbReference type="ChEBI" id="CHEBI:30616"/>
        <dbReference type="ChEBI" id="CHEBI:43474"/>
        <dbReference type="ChEBI" id="CHEBI:456216"/>
        <dbReference type="EC" id="3.6.4.13"/>
    </reaction>
</comment>
<protein>
    <recommendedName>
        <fullName evidence="5">ATP-dependent RNA helicase</fullName>
        <ecNumber evidence="5">3.6.4.13</ecNumber>
    </recommendedName>
</protein>
<dbReference type="Proteomes" id="UP000001058">
    <property type="component" value="Unassembled WGS sequence"/>
</dbReference>
<evidence type="ECO:0000256" key="2">
    <source>
        <dbReference type="ARBA" id="ARBA00022801"/>
    </source>
</evidence>
<dbReference type="PANTHER" id="PTHR24031">
    <property type="entry name" value="RNA HELICASE"/>
    <property type="match status" value="1"/>
</dbReference>
<name>D8TSI3_VOLCA</name>
<evidence type="ECO:0000256" key="4">
    <source>
        <dbReference type="ARBA" id="ARBA00022884"/>
    </source>
</evidence>
<dbReference type="Gene3D" id="3.40.50.300">
    <property type="entry name" value="P-loop containing nucleotide triphosphate hydrolases"/>
    <property type="match status" value="1"/>
</dbReference>
<dbReference type="GeneID" id="9618528"/>
<dbReference type="GO" id="GO:0005524">
    <property type="term" value="F:ATP binding"/>
    <property type="evidence" value="ECO:0007669"/>
    <property type="project" value="UniProtKB-UniRule"/>
</dbReference>
<feature type="domain" description="Helicase C-terminal" evidence="6">
    <location>
        <begin position="1"/>
        <end position="63"/>
    </location>
</feature>
<feature type="non-terminal residue" evidence="7">
    <location>
        <position position="63"/>
    </location>
</feature>
<dbReference type="InterPro" id="IPR001650">
    <property type="entry name" value="Helicase_C-like"/>
</dbReference>
<keyword evidence="5" id="KW-0347">Helicase</keyword>
<comment type="function">
    <text evidence="5">RNA helicase.</text>
</comment>